<dbReference type="InterPro" id="IPR025463">
    <property type="entry name" value="DUF4314"/>
</dbReference>
<comment type="caution">
    <text evidence="2">The sequence shown here is derived from an EMBL/GenBank/DDBJ whole genome shotgun (WGS) entry which is preliminary data.</text>
</comment>
<proteinExistence type="predicted"/>
<dbReference type="AlphaFoldDB" id="A0A7K0CDE5"/>
<evidence type="ECO:0000259" key="1">
    <source>
        <dbReference type="Pfam" id="PF14192"/>
    </source>
</evidence>
<dbReference type="Pfam" id="PF14192">
    <property type="entry name" value="DUF4314"/>
    <property type="match status" value="1"/>
</dbReference>
<gene>
    <name evidence="2" type="ORF">SRB5_16060</name>
</gene>
<sequence>MTYKKDDRIALVHTTDPHTALAPRDTGTVRRFDARLSILHVNWDSGSTLSMLLEDGDEVRPL</sequence>
<organism evidence="2 3">
    <name type="scientific">Streptomyces smaragdinus</name>
    <dbReference type="NCBI Taxonomy" id="2585196"/>
    <lineage>
        <taxon>Bacteria</taxon>
        <taxon>Bacillati</taxon>
        <taxon>Actinomycetota</taxon>
        <taxon>Actinomycetes</taxon>
        <taxon>Kitasatosporales</taxon>
        <taxon>Streptomycetaceae</taxon>
        <taxon>Streptomyces</taxon>
    </lineage>
</organism>
<evidence type="ECO:0000313" key="2">
    <source>
        <dbReference type="EMBL" id="MQY11487.1"/>
    </source>
</evidence>
<keyword evidence="3" id="KW-1185">Reference proteome</keyword>
<feature type="domain" description="DUF4314" evidence="1">
    <location>
        <begin position="2"/>
        <end position="52"/>
    </location>
</feature>
<dbReference type="OrthoDB" id="7069211at2"/>
<evidence type="ECO:0000313" key="3">
    <source>
        <dbReference type="Proteomes" id="UP000466345"/>
    </source>
</evidence>
<name>A0A7K0CDE5_9ACTN</name>
<protein>
    <recommendedName>
        <fullName evidence="1">DUF4314 domain-containing protein</fullName>
    </recommendedName>
</protein>
<dbReference type="RefSeq" id="WP_153450730.1">
    <property type="nucleotide sequence ID" value="NZ_WEGJ01000003.1"/>
</dbReference>
<accession>A0A7K0CDE5</accession>
<dbReference type="EMBL" id="WEGJ01000003">
    <property type="protein sequence ID" value="MQY11487.1"/>
    <property type="molecule type" value="Genomic_DNA"/>
</dbReference>
<reference evidence="2 3" key="1">
    <citation type="submission" date="2019-10" db="EMBL/GenBank/DDBJ databases">
        <title>Streptomyces smaragdinus sp. nov. and Streptomyces fabii sp. nov., isolated from the gut of fungus growing-termite Macrotermes natalensis.</title>
        <authorList>
            <person name="Schwitalla J."/>
            <person name="Benndorf R."/>
            <person name="Martin K."/>
            <person name="De Beer W."/>
            <person name="Kaster A.-K."/>
            <person name="Vollmers J."/>
            <person name="Poulsen M."/>
            <person name="Beemelmanns C."/>
        </authorList>
    </citation>
    <scope>NUCLEOTIDE SEQUENCE [LARGE SCALE GENOMIC DNA]</scope>
    <source>
        <strain evidence="2 3">RB5</strain>
    </source>
</reference>
<dbReference type="Proteomes" id="UP000466345">
    <property type="component" value="Unassembled WGS sequence"/>
</dbReference>